<dbReference type="InterPro" id="IPR050469">
    <property type="entry name" value="Diguanylate_Cyclase"/>
</dbReference>
<feature type="domain" description="GGDEF" evidence="4">
    <location>
        <begin position="252"/>
        <end position="384"/>
    </location>
</feature>
<dbReference type="PANTHER" id="PTHR45138:SF9">
    <property type="entry name" value="DIGUANYLATE CYCLASE DGCM-RELATED"/>
    <property type="match status" value="1"/>
</dbReference>
<comment type="catalytic activity">
    <reaction evidence="2">
        <text>2 GTP = 3',3'-c-di-GMP + 2 diphosphate</text>
        <dbReference type="Rhea" id="RHEA:24898"/>
        <dbReference type="ChEBI" id="CHEBI:33019"/>
        <dbReference type="ChEBI" id="CHEBI:37565"/>
        <dbReference type="ChEBI" id="CHEBI:58805"/>
        <dbReference type="EC" id="2.7.7.65"/>
    </reaction>
</comment>
<dbReference type="PROSITE" id="PS50887">
    <property type="entry name" value="GGDEF"/>
    <property type="match status" value="1"/>
</dbReference>
<dbReference type="InterPro" id="IPR000160">
    <property type="entry name" value="GGDEF_dom"/>
</dbReference>
<dbReference type="Gene3D" id="3.30.70.270">
    <property type="match status" value="1"/>
</dbReference>
<dbReference type="GO" id="GO:0005886">
    <property type="term" value="C:plasma membrane"/>
    <property type="evidence" value="ECO:0007669"/>
    <property type="project" value="TreeGrafter"/>
</dbReference>
<sequence length="397" mass="42817">MSAAAFVLAINLFVAGLFATAFAIVAVYHRSSRGAVWLALGYATGMMSPLFEFFLPFQQDHRLVSMAIFTSFLLALVACVIGLADHYERRRPLAVLGLVVVLSILVNIAILDMPRQSLVRGFLYQMPYTLVQAIGVAVLLGHRRWRPLDITLLALLAVSGLHFLGKPALAALIGSGSAPQDYLTSTYAALSQSIGAILLISNGLVMLLVMVRDMMADMTARSETDPLSQVLNRRGFVEHGDAALLRAARAGVPAVMIMADIDHFKAINDTYGHAVGDRVIAAFAAILRDIAEPRSVIGRIGGEEFAVFIPGANLMTGKLYAETARSAFAALSPRAFDLVEPITAAFGLAALRPGDTLSEVMRRADTALYQAKALGRNRVALFRDDSPRPFFIGRRSA</sequence>
<dbReference type="GO" id="GO:0043709">
    <property type="term" value="P:cell adhesion involved in single-species biofilm formation"/>
    <property type="evidence" value="ECO:0007669"/>
    <property type="project" value="TreeGrafter"/>
</dbReference>
<evidence type="ECO:0000256" key="3">
    <source>
        <dbReference type="SAM" id="Phobius"/>
    </source>
</evidence>
<keyword evidence="3" id="KW-0472">Membrane</keyword>
<feature type="transmembrane region" description="Helical" evidence="3">
    <location>
        <begin position="122"/>
        <end position="140"/>
    </location>
</feature>
<feature type="transmembrane region" description="Helical" evidence="3">
    <location>
        <begin position="152"/>
        <end position="173"/>
    </location>
</feature>
<dbReference type="PATRIC" id="fig|429727.3.peg.2816"/>
<keyword evidence="3" id="KW-0812">Transmembrane</keyword>
<gene>
    <name evidence="5" type="ORF">VE26_13740</name>
</gene>
<organism evidence="5 6">
    <name type="scientific">Devosia chinhatensis</name>
    <dbReference type="NCBI Taxonomy" id="429727"/>
    <lineage>
        <taxon>Bacteria</taxon>
        <taxon>Pseudomonadati</taxon>
        <taxon>Pseudomonadota</taxon>
        <taxon>Alphaproteobacteria</taxon>
        <taxon>Hyphomicrobiales</taxon>
        <taxon>Devosiaceae</taxon>
        <taxon>Devosia</taxon>
    </lineage>
</organism>
<reference evidence="5 6" key="1">
    <citation type="submission" date="2015-03" db="EMBL/GenBank/DDBJ databases">
        <authorList>
            <person name="Hassan Y."/>
            <person name="Lepp D."/>
            <person name="Li X.-Z."/>
            <person name="Zhou T."/>
        </authorList>
    </citation>
    <scope>NUCLEOTIDE SEQUENCE [LARGE SCALE GENOMIC DNA]</scope>
    <source>
        <strain evidence="5 6">IPL18</strain>
    </source>
</reference>
<dbReference type="InterPro" id="IPR043128">
    <property type="entry name" value="Rev_trsase/Diguanyl_cyclase"/>
</dbReference>
<dbReference type="STRING" id="429727.VE26_13740"/>
<dbReference type="RefSeq" id="WP_046105754.1">
    <property type="nucleotide sequence ID" value="NZ_JZEY01000061.1"/>
</dbReference>
<dbReference type="Pfam" id="PF00990">
    <property type="entry name" value="GGDEF"/>
    <property type="match status" value="1"/>
</dbReference>
<dbReference type="PANTHER" id="PTHR45138">
    <property type="entry name" value="REGULATORY COMPONENTS OF SENSORY TRANSDUCTION SYSTEM"/>
    <property type="match status" value="1"/>
</dbReference>
<dbReference type="SMART" id="SM00267">
    <property type="entry name" value="GGDEF"/>
    <property type="match status" value="1"/>
</dbReference>
<proteinExistence type="predicted"/>
<feature type="transmembrane region" description="Helical" evidence="3">
    <location>
        <begin position="93"/>
        <end position="110"/>
    </location>
</feature>
<feature type="transmembrane region" description="Helical" evidence="3">
    <location>
        <begin position="35"/>
        <end position="57"/>
    </location>
</feature>
<evidence type="ECO:0000256" key="2">
    <source>
        <dbReference type="ARBA" id="ARBA00034247"/>
    </source>
</evidence>
<keyword evidence="6" id="KW-1185">Reference proteome</keyword>
<feature type="transmembrane region" description="Helical" evidence="3">
    <location>
        <begin position="63"/>
        <end position="84"/>
    </location>
</feature>
<evidence type="ECO:0000256" key="1">
    <source>
        <dbReference type="ARBA" id="ARBA00012528"/>
    </source>
</evidence>
<comment type="caution">
    <text evidence="5">The sequence shown here is derived from an EMBL/GenBank/DDBJ whole genome shotgun (WGS) entry which is preliminary data.</text>
</comment>
<dbReference type="SUPFAM" id="SSF55073">
    <property type="entry name" value="Nucleotide cyclase"/>
    <property type="match status" value="1"/>
</dbReference>
<evidence type="ECO:0000313" key="6">
    <source>
        <dbReference type="Proteomes" id="UP000033649"/>
    </source>
</evidence>
<name>A0A0F5FG09_9HYPH</name>
<evidence type="ECO:0000259" key="4">
    <source>
        <dbReference type="PROSITE" id="PS50887"/>
    </source>
</evidence>
<dbReference type="FunFam" id="3.30.70.270:FF:000001">
    <property type="entry name" value="Diguanylate cyclase domain protein"/>
    <property type="match status" value="1"/>
</dbReference>
<keyword evidence="3" id="KW-1133">Transmembrane helix</keyword>
<dbReference type="InterPro" id="IPR029787">
    <property type="entry name" value="Nucleotide_cyclase"/>
</dbReference>
<evidence type="ECO:0000313" key="5">
    <source>
        <dbReference type="EMBL" id="KKB07723.1"/>
    </source>
</evidence>
<dbReference type="EC" id="2.7.7.65" evidence="1"/>
<accession>A0A0F5FG09</accession>
<dbReference type="OrthoDB" id="9812260at2"/>
<dbReference type="Proteomes" id="UP000033649">
    <property type="component" value="Unassembled WGS sequence"/>
</dbReference>
<protein>
    <recommendedName>
        <fullName evidence="1">diguanylate cyclase</fullName>
        <ecNumber evidence="1">2.7.7.65</ecNumber>
    </recommendedName>
</protein>
<dbReference type="GO" id="GO:0052621">
    <property type="term" value="F:diguanylate cyclase activity"/>
    <property type="evidence" value="ECO:0007669"/>
    <property type="project" value="UniProtKB-EC"/>
</dbReference>
<dbReference type="NCBIfam" id="TIGR00254">
    <property type="entry name" value="GGDEF"/>
    <property type="match status" value="1"/>
</dbReference>
<dbReference type="AlphaFoldDB" id="A0A0F5FG09"/>
<dbReference type="CDD" id="cd01949">
    <property type="entry name" value="GGDEF"/>
    <property type="match status" value="1"/>
</dbReference>
<feature type="transmembrane region" description="Helical" evidence="3">
    <location>
        <begin position="193"/>
        <end position="211"/>
    </location>
</feature>
<feature type="transmembrane region" description="Helical" evidence="3">
    <location>
        <begin position="6"/>
        <end position="28"/>
    </location>
</feature>
<dbReference type="GO" id="GO:1902201">
    <property type="term" value="P:negative regulation of bacterial-type flagellum-dependent cell motility"/>
    <property type="evidence" value="ECO:0007669"/>
    <property type="project" value="TreeGrafter"/>
</dbReference>
<dbReference type="EMBL" id="JZEY01000061">
    <property type="protein sequence ID" value="KKB07723.1"/>
    <property type="molecule type" value="Genomic_DNA"/>
</dbReference>